<evidence type="ECO:0000313" key="2">
    <source>
        <dbReference type="EMBL" id="CAJ2504611.1"/>
    </source>
</evidence>
<feature type="compositionally biased region" description="Basic and acidic residues" evidence="1">
    <location>
        <begin position="46"/>
        <end position="62"/>
    </location>
</feature>
<gene>
    <name evidence="2" type="ORF">KHLLAP_LOCUS5079</name>
</gene>
<evidence type="ECO:0000256" key="1">
    <source>
        <dbReference type="SAM" id="MobiDB-lite"/>
    </source>
</evidence>
<protein>
    <submittedName>
        <fullName evidence="2">Uu.00g120050.m01.CDS01</fullName>
    </submittedName>
</protein>
<dbReference type="EMBL" id="CAUWAG010000006">
    <property type="protein sequence ID" value="CAJ2504611.1"/>
    <property type="molecule type" value="Genomic_DNA"/>
</dbReference>
<name>A0AAI8VH89_9PEZI</name>
<feature type="compositionally biased region" description="Basic and acidic residues" evidence="1">
    <location>
        <begin position="70"/>
        <end position="83"/>
    </location>
</feature>
<dbReference type="AlphaFoldDB" id="A0AAI8VH89"/>
<proteinExistence type="predicted"/>
<reference evidence="2" key="1">
    <citation type="submission" date="2023-10" db="EMBL/GenBank/DDBJ databases">
        <authorList>
            <person name="Hackl T."/>
        </authorList>
    </citation>
    <scope>NUCLEOTIDE SEQUENCE</scope>
</reference>
<organism evidence="2 3">
    <name type="scientific">Anthostomella pinea</name>
    <dbReference type="NCBI Taxonomy" id="933095"/>
    <lineage>
        <taxon>Eukaryota</taxon>
        <taxon>Fungi</taxon>
        <taxon>Dikarya</taxon>
        <taxon>Ascomycota</taxon>
        <taxon>Pezizomycotina</taxon>
        <taxon>Sordariomycetes</taxon>
        <taxon>Xylariomycetidae</taxon>
        <taxon>Xylariales</taxon>
        <taxon>Xylariaceae</taxon>
        <taxon>Anthostomella</taxon>
    </lineage>
</organism>
<accession>A0AAI8VH89</accession>
<feature type="region of interest" description="Disordered" evidence="1">
    <location>
        <begin position="25"/>
        <end position="114"/>
    </location>
</feature>
<dbReference type="Proteomes" id="UP001295740">
    <property type="component" value="Unassembled WGS sequence"/>
</dbReference>
<sequence length="136" mass="15113">MHSGTSNLSDMLLLTASARACQEARNVPRPASYDSGVADCSCSQRRRYDNTHRIRDVPRPKTYENGASDHLQRRGEYNTRGVRDSSSTESYEGDAGSIPQERTSLKAPSIASRSTRSTYVAAPFFPTALEKLRDRI</sequence>
<evidence type="ECO:0000313" key="3">
    <source>
        <dbReference type="Proteomes" id="UP001295740"/>
    </source>
</evidence>
<keyword evidence="3" id="KW-1185">Reference proteome</keyword>
<comment type="caution">
    <text evidence="2">The sequence shown here is derived from an EMBL/GenBank/DDBJ whole genome shotgun (WGS) entry which is preliminary data.</text>
</comment>